<gene>
    <name evidence="1" type="ORF">H0S70_01380</name>
</gene>
<evidence type="ECO:0000313" key="1">
    <source>
        <dbReference type="EMBL" id="QNS41673.1"/>
    </source>
</evidence>
<protein>
    <recommendedName>
        <fullName evidence="3">Replication initiation protein</fullName>
    </recommendedName>
</protein>
<sequence length="378" mass="44541">MAVPEKEVKLIRNKFENKADKVPEKIRFGNQFVDDFIFEDHQAADIPINALRVIFNIISIIGNEQFHPEIRPKQLSLFDEEFETGNNIFASIKIRNSRISPSGSTKQVVDAYEFLAKFKMGWYKSVNEKGKEIKTFGGLISTPSYDQRGFTSFLISSYWLKKLVVIPEYNYVLYNLVYNIRNNKHIIFAIWLSKIPESGTVLKLATFNKRFGLNYKSAKDFCFKFLKPARISFDNFNTLSFNFRYEKDSIFIVPYHNKNAQTENYLLSAHPFEKYDSVKDHFNPTEKITRRLIYFKRRYGLNEGDAIQFLHQYKNIAQTRDLIERAFKQFIQNCRMNNIKSTRFQGKQFLNEIQEHIKIIYANTKMGELFPNGYPMIV</sequence>
<dbReference type="Proteomes" id="UP000516438">
    <property type="component" value="Chromosome"/>
</dbReference>
<keyword evidence="2" id="KW-1185">Reference proteome</keyword>
<reference evidence="1 2" key="1">
    <citation type="submission" date="2020-07" db="EMBL/GenBank/DDBJ databases">
        <title>Complete genome and description of Chryseobacterium manosquense strain Marseille-Q2069 sp. nov.</title>
        <authorList>
            <person name="Boxberger M."/>
        </authorList>
    </citation>
    <scope>NUCLEOTIDE SEQUENCE [LARGE SCALE GENOMIC DNA]</scope>
    <source>
        <strain evidence="1 2">Marseille-Q2069</strain>
    </source>
</reference>
<dbReference type="AlphaFoldDB" id="A0A7H1DXG5"/>
<proteinExistence type="predicted"/>
<accession>A0A7H1DXG5</accession>
<evidence type="ECO:0008006" key="3">
    <source>
        <dbReference type="Google" id="ProtNLM"/>
    </source>
</evidence>
<organism evidence="1 2">
    <name type="scientific">Chryseobacterium manosquense</name>
    <dbReference type="NCBI Taxonomy" id="2754694"/>
    <lineage>
        <taxon>Bacteria</taxon>
        <taxon>Pseudomonadati</taxon>
        <taxon>Bacteroidota</taxon>
        <taxon>Flavobacteriia</taxon>
        <taxon>Flavobacteriales</taxon>
        <taxon>Weeksellaceae</taxon>
        <taxon>Chryseobacterium group</taxon>
        <taxon>Chryseobacterium</taxon>
    </lineage>
</organism>
<dbReference type="RefSeq" id="WP_188321429.1">
    <property type="nucleotide sequence ID" value="NZ_CP060203.1"/>
</dbReference>
<name>A0A7H1DXG5_9FLAO</name>
<dbReference type="KEGG" id="cmaq:H0S70_01380"/>
<evidence type="ECO:0000313" key="2">
    <source>
        <dbReference type="Proteomes" id="UP000516438"/>
    </source>
</evidence>
<dbReference type="EMBL" id="CP060203">
    <property type="protein sequence ID" value="QNS41673.1"/>
    <property type="molecule type" value="Genomic_DNA"/>
</dbReference>